<evidence type="ECO:0000256" key="2">
    <source>
        <dbReference type="SAM" id="Phobius"/>
    </source>
</evidence>
<dbReference type="AlphaFoldDB" id="A0A1D8TZ65"/>
<feature type="region of interest" description="Disordered" evidence="1">
    <location>
        <begin position="334"/>
        <end position="357"/>
    </location>
</feature>
<dbReference type="Pfam" id="PF14015">
    <property type="entry name" value="DUF4231"/>
    <property type="match status" value="1"/>
</dbReference>
<evidence type="ECO:0000256" key="1">
    <source>
        <dbReference type="SAM" id="MobiDB-lite"/>
    </source>
</evidence>
<dbReference type="Pfam" id="PF18181">
    <property type="entry name" value="SLATT_1"/>
    <property type="match status" value="1"/>
</dbReference>
<feature type="domain" description="SMODS and SLOG-associating 2TM effector" evidence="3">
    <location>
        <begin position="204"/>
        <end position="323"/>
    </location>
</feature>
<gene>
    <name evidence="4" type="ORF">BJP34_28535</name>
</gene>
<evidence type="ECO:0000313" key="4">
    <source>
        <dbReference type="EMBL" id="AOX02864.1"/>
    </source>
</evidence>
<protein>
    <recommendedName>
        <fullName evidence="3">SMODS and SLOG-associating 2TM effector domain-containing protein</fullName>
    </recommendedName>
</protein>
<dbReference type="NCBIfam" id="NF033634">
    <property type="entry name" value="SLATT_1"/>
    <property type="match status" value="1"/>
</dbReference>
<accession>A0A1D8TZ65</accession>
<dbReference type="STRING" id="1458985.BJP34_28535"/>
<dbReference type="RefSeq" id="WP_070395261.1">
    <property type="nucleotide sequence ID" value="NZ_CP017599.1"/>
</dbReference>
<dbReference type="EMBL" id="CP017599">
    <property type="protein sequence ID" value="AOX02864.1"/>
    <property type="molecule type" value="Genomic_DNA"/>
</dbReference>
<organism evidence="4 5">
    <name type="scientific">Moorena producens PAL-8-15-08-1</name>
    <dbReference type="NCBI Taxonomy" id="1458985"/>
    <lineage>
        <taxon>Bacteria</taxon>
        <taxon>Bacillati</taxon>
        <taxon>Cyanobacteriota</taxon>
        <taxon>Cyanophyceae</taxon>
        <taxon>Coleofasciculales</taxon>
        <taxon>Coleofasciculaceae</taxon>
        <taxon>Moorena</taxon>
    </lineage>
</organism>
<keyword evidence="2" id="KW-1133">Transmembrane helix</keyword>
<feature type="region of interest" description="Disordered" evidence="1">
    <location>
        <begin position="158"/>
        <end position="195"/>
    </location>
</feature>
<dbReference type="KEGG" id="mpro:BJP34_28535"/>
<keyword evidence="2" id="KW-0472">Membrane</keyword>
<dbReference type="InterPro" id="IPR040884">
    <property type="entry name" value="SLATT_1"/>
</dbReference>
<feature type="compositionally biased region" description="Basic and acidic residues" evidence="1">
    <location>
        <begin position="173"/>
        <end position="195"/>
    </location>
</feature>
<feature type="transmembrane region" description="Helical" evidence="2">
    <location>
        <begin position="227"/>
        <end position="247"/>
    </location>
</feature>
<feature type="transmembrane region" description="Helical" evidence="2">
    <location>
        <begin position="78"/>
        <end position="97"/>
    </location>
</feature>
<proteinExistence type="predicted"/>
<dbReference type="Proteomes" id="UP000177870">
    <property type="component" value="Chromosome"/>
</dbReference>
<dbReference type="InterPro" id="IPR025325">
    <property type="entry name" value="DUF4231"/>
</dbReference>
<keyword evidence="2" id="KW-0812">Transmembrane</keyword>
<sequence>MTSEVEPTYSPGPNPTLKRAWERQRTYSKNATAAQKRFFLLRIGILVLSVLATLLAVVHSELVDVLGDSHQTVKVIHYILLLVPIALSVLLAGAVKFDKGGNWILLRGSAEAIKREIYCYRAQVGEYSDNTSRDAKLARKVKVISQRLKGTTVHHTSFSPYEGEVSRRKRSSLSKDKTSKDKKRQEAQQHHQDDKFSDLTPEHYLVWRVEDQFKWYRKRTRKLDIQLHGYQWGVYILGGVGSFLVALGQDTSVAVTTALAAAFSSFLELKRVETTLIAYNQAADDLYDISTWWHGLSDEEKSEKFDLLVISTERTIQSENVGWVQEMNDALAELYGETEQSEDKGTNPSPSKKVDTK</sequence>
<feature type="transmembrane region" description="Helical" evidence="2">
    <location>
        <begin position="39"/>
        <end position="58"/>
    </location>
</feature>
<dbReference type="OrthoDB" id="582259at2"/>
<evidence type="ECO:0000313" key="5">
    <source>
        <dbReference type="Proteomes" id="UP000177870"/>
    </source>
</evidence>
<name>A0A1D8TZ65_9CYAN</name>
<reference evidence="5" key="1">
    <citation type="submission" date="2016-10" db="EMBL/GenBank/DDBJ databases">
        <title>Comparative genomics uncovers the prolific and rare metabolic potential of the cyanobacterial genus Moorea.</title>
        <authorList>
            <person name="Leao T."/>
            <person name="Castelao G."/>
            <person name="Korobeynikov A."/>
            <person name="Monroe E.A."/>
            <person name="Podell S."/>
            <person name="Glukhov E."/>
            <person name="Allen E."/>
            <person name="Gerwick W.H."/>
            <person name="Gerwick L."/>
        </authorList>
    </citation>
    <scope>NUCLEOTIDE SEQUENCE [LARGE SCALE GENOMIC DNA]</scope>
    <source>
        <strain evidence="5">PAL-8-15-08-1</strain>
    </source>
</reference>
<evidence type="ECO:0000259" key="3">
    <source>
        <dbReference type="Pfam" id="PF18181"/>
    </source>
</evidence>